<accession>A0AAE1CJQ7</accession>
<dbReference type="AlphaFoldDB" id="A0AAE1CJQ7"/>
<name>A0AAE1CJQ7_9GAST</name>
<organism evidence="1 2">
    <name type="scientific">Elysia crispata</name>
    <name type="common">lettuce slug</name>
    <dbReference type="NCBI Taxonomy" id="231223"/>
    <lineage>
        <taxon>Eukaryota</taxon>
        <taxon>Metazoa</taxon>
        <taxon>Spiralia</taxon>
        <taxon>Lophotrochozoa</taxon>
        <taxon>Mollusca</taxon>
        <taxon>Gastropoda</taxon>
        <taxon>Heterobranchia</taxon>
        <taxon>Euthyneura</taxon>
        <taxon>Panpulmonata</taxon>
        <taxon>Sacoglossa</taxon>
        <taxon>Placobranchoidea</taxon>
        <taxon>Plakobranchidae</taxon>
        <taxon>Elysia</taxon>
    </lineage>
</organism>
<dbReference type="Proteomes" id="UP001283361">
    <property type="component" value="Unassembled WGS sequence"/>
</dbReference>
<evidence type="ECO:0000313" key="1">
    <source>
        <dbReference type="EMBL" id="KAK3701436.1"/>
    </source>
</evidence>
<gene>
    <name evidence="1" type="ORF">RRG08_015856</name>
</gene>
<dbReference type="EMBL" id="JAWDGP010007893">
    <property type="protein sequence ID" value="KAK3701436.1"/>
    <property type="molecule type" value="Genomic_DNA"/>
</dbReference>
<proteinExistence type="predicted"/>
<reference evidence="1" key="1">
    <citation type="journal article" date="2023" name="G3 (Bethesda)">
        <title>A reference genome for the long-term kleptoplast-retaining sea slug Elysia crispata morphotype clarki.</title>
        <authorList>
            <person name="Eastman K.E."/>
            <person name="Pendleton A.L."/>
            <person name="Shaikh M.A."/>
            <person name="Suttiyut T."/>
            <person name="Ogas R."/>
            <person name="Tomko P."/>
            <person name="Gavelis G."/>
            <person name="Widhalm J.R."/>
            <person name="Wisecaver J.H."/>
        </authorList>
    </citation>
    <scope>NUCLEOTIDE SEQUENCE</scope>
    <source>
        <strain evidence="1">ECLA1</strain>
    </source>
</reference>
<evidence type="ECO:0000313" key="2">
    <source>
        <dbReference type="Proteomes" id="UP001283361"/>
    </source>
</evidence>
<sequence length="79" mass="8865">MLGRGDQLTWIPQKLSSGVGTIFKPQLIIEFPRSTGRQPSQGLALLVFCLILNNVKMKEAITKLVGGRGKRKREMLHVY</sequence>
<keyword evidence="2" id="KW-1185">Reference proteome</keyword>
<protein>
    <submittedName>
        <fullName evidence="1">Uncharacterized protein</fullName>
    </submittedName>
</protein>
<comment type="caution">
    <text evidence="1">The sequence shown here is derived from an EMBL/GenBank/DDBJ whole genome shotgun (WGS) entry which is preliminary data.</text>
</comment>